<keyword evidence="5" id="KW-0964">Secreted</keyword>
<keyword evidence="4 5" id="KW-0975">Bacterial flagellum</keyword>
<keyword evidence="3" id="KW-0175">Coiled coil</keyword>
<evidence type="ECO:0000313" key="9">
    <source>
        <dbReference type="Proteomes" id="UP001523566"/>
    </source>
</evidence>
<dbReference type="PANTHER" id="PTHR30288">
    <property type="entry name" value="FLAGELLAR CAP/ASSEMBLY PROTEIN FLID"/>
    <property type="match status" value="1"/>
</dbReference>
<reference evidence="8 9" key="1">
    <citation type="journal article" date="2022" name="Genome Biol. Evol.">
        <title>Host diet, physiology and behaviors set the stage for Lachnospiraceae cladogenesis.</title>
        <authorList>
            <person name="Vera-Ponce De Leon A."/>
            <person name="Schneider M."/>
            <person name="Jahnes B.C."/>
            <person name="Sadowski V."/>
            <person name="Camuy-Velez L.A."/>
            <person name="Duan J."/>
            <person name="Sabree Z.L."/>
        </authorList>
    </citation>
    <scope>NUCLEOTIDE SEQUENCE [LARGE SCALE GENOMIC DNA]</scope>
    <source>
        <strain evidence="8 9">PAL113</strain>
    </source>
</reference>
<comment type="subcellular location">
    <subcellularLocation>
        <location evidence="5">Secreted</location>
    </subcellularLocation>
    <subcellularLocation>
        <location evidence="5">Bacterial flagellum</location>
    </subcellularLocation>
</comment>
<evidence type="ECO:0000256" key="2">
    <source>
        <dbReference type="ARBA" id="ARBA00011255"/>
    </source>
</evidence>
<evidence type="ECO:0000259" key="6">
    <source>
        <dbReference type="Pfam" id="PF02465"/>
    </source>
</evidence>
<dbReference type="EMBL" id="JAMZFW010000011">
    <property type="protein sequence ID" value="MCP1102533.1"/>
    <property type="molecule type" value="Genomic_DNA"/>
</dbReference>
<evidence type="ECO:0000256" key="1">
    <source>
        <dbReference type="ARBA" id="ARBA00009764"/>
    </source>
</evidence>
<feature type="domain" description="Flagellar hook-associated protein 2 N-terminal" evidence="6">
    <location>
        <begin position="24"/>
        <end position="110"/>
    </location>
</feature>
<gene>
    <name evidence="8" type="primary">fliD</name>
    <name evidence="8" type="ORF">NK125_08920</name>
</gene>
<evidence type="ECO:0000256" key="5">
    <source>
        <dbReference type="RuleBase" id="RU362066"/>
    </source>
</evidence>
<sequence length="789" mass="84881">MASIGGLSSSGMGNSIGGFGGLASGLDRDSLIEGMTYATRAKIAAQQGKKQTVLWRQEAVRSITSKMHEFTNKFISLTSSSSLLSGKLFSRNQVTALGANSKYISVSGSGNSNSLFSILGVKSTSKNAQATSNGVITNQTLDTGEIVNDLGTEIERDVVAGDTMHIKYDGKTYAITLPKGEGYDYSTPENAAESINKALEKIELGEDKTMADVLSVSESGGTFTFTNNDTEGKDLELVGHSGDLLNDLGFLKEGEKLSDLEDSRKKITSEGLSGVENAVLTETVTVASDLSGKSINFTYNGTTKAIKLGEYDENSTIDDVLKDLQKGLDGAFGKGRIQAERKENTNGDKSSFSFKTVLPSGETDYSSVLKISGGDPGLLGKDGYFGVDPGTSNRLNVFESIGESGLLNGNVTVPLTFSNGDKTITLDPEKFNENTSVSALIAELNSNKDLGINISYQEGADKFVIKSTEPGASGEIQLGGNLAEALFGQAGSDYSVQEGTDAVIRVQYAGSDEVVEIVRGENSFTLDGLTVSLNGTFGYDDEGNPIEGTEAITFEAKTDTESAAKAVKEMVDAFNEILELIAKQSNTKPNRSYTPLTDEQKKEMSETQIEQWEEKAKEGLLFGDSDLRGLTNELRFTIPMNMRETFKEIGISVSGVHSENGKLLFDEEKFAEAMAKDPQKVRAALSNPQGAEAGTGLMTGLKTTIDRYASMTGVPKGVLVERAGSTHSPLSLTNNAYQREIEAFNVYIDRLNERLKMEQDRYVRQFTSLESLVSQMNSQSTYLNQMFSQ</sequence>
<comment type="similarity">
    <text evidence="1 5">Belongs to the FliD family.</text>
</comment>
<protein>
    <recommendedName>
        <fullName evidence="5">Flagellar hook-associated protein 2</fullName>
        <shortName evidence="5">HAP2</shortName>
    </recommendedName>
    <alternativeName>
        <fullName evidence="5">Flagellar cap protein</fullName>
    </alternativeName>
</protein>
<evidence type="ECO:0000259" key="7">
    <source>
        <dbReference type="Pfam" id="PF07195"/>
    </source>
</evidence>
<evidence type="ECO:0000313" key="8">
    <source>
        <dbReference type="EMBL" id="MCP1102533.1"/>
    </source>
</evidence>
<comment type="function">
    <text evidence="5">Required for morphogenesis and for the elongation of the flagellar filament by facilitating polymerization of the flagellin monomers at the tip of growing filament. Forms a capping structure, which prevents flagellin subunits (transported through the central channel of the flagellum) from leaking out without polymerization at the distal end.</text>
</comment>
<keyword evidence="8" id="KW-0969">Cilium</keyword>
<dbReference type="InterPro" id="IPR040026">
    <property type="entry name" value="FliD"/>
</dbReference>
<keyword evidence="9" id="KW-1185">Reference proteome</keyword>
<feature type="domain" description="Flagellar hook-associated protein 2 C-terminal" evidence="7">
    <location>
        <begin position="501"/>
        <end position="778"/>
    </location>
</feature>
<dbReference type="InterPro" id="IPR010809">
    <property type="entry name" value="FliD_C"/>
</dbReference>
<comment type="caution">
    <text evidence="8">The sequence shown here is derived from an EMBL/GenBank/DDBJ whole genome shotgun (WGS) entry which is preliminary data.</text>
</comment>
<dbReference type="Pfam" id="PF07195">
    <property type="entry name" value="FliD_C"/>
    <property type="match status" value="1"/>
</dbReference>
<dbReference type="PANTHER" id="PTHR30288:SF0">
    <property type="entry name" value="FLAGELLAR HOOK-ASSOCIATED PROTEIN 2"/>
    <property type="match status" value="1"/>
</dbReference>
<evidence type="ECO:0000256" key="4">
    <source>
        <dbReference type="ARBA" id="ARBA00023143"/>
    </source>
</evidence>
<organism evidence="8 9">
    <name type="scientific">Aequitasia blattaphilus</name>
    <dbReference type="NCBI Taxonomy" id="2949332"/>
    <lineage>
        <taxon>Bacteria</taxon>
        <taxon>Bacillati</taxon>
        <taxon>Bacillota</taxon>
        <taxon>Clostridia</taxon>
        <taxon>Lachnospirales</taxon>
        <taxon>Lachnospiraceae</taxon>
        <taxon>Aequitasia</taxon>
    </lineage>
</organism>
<evidence type="ECO:0000256" key="3">
    <source>
        <dbReference type="ARBA" id="ARBA00023054"/>
    </source>
</evidence>
<dbReference type="Proteomes" id="UP001523566">
    <property type="component" value="Unassembled WGS sequence"/>
</dbReference>
<keyword evidence="8" id="KW-0282">Flagellum</keyword>
<proteinExistence type="inferred from homology"/>
<dbReference type="RefSeq" id="WP_262066318.1">
    <property type="nucleotide sequence ID" value="NZ_JAMXOD010000011.1"/>
</dbReference>
<comment type="subunit">
    <text evidence="2 5">Homopentamer.</text>
</comment>
<name>A0ABT1E9N5_9FIRM</name>
<dbReference type="InterPro" id="IPR003481">
    <property type="entry name" value="FliD_N"/>
</dbReference>
<keyword evidence="8" id="KW-0966">Cell projection</keyword>
<dbReference type="Pfam" id="PF02465">
    <property type="entry name" value="FliD_N"/>
    <property type="match status" value="1"/>
</dbReference>
<accession>A0ABT1E9N5</accession>